<sequence>MAPKTGKSKPHNKAKGEKKKKEEKVLPTVIEITVETPDESQLTLKVSMFFGILPFTIVPNLPFPVMLND</sequence>
<dbReference type="EMBL" id="JACTNZ010000001">
    <property type="protein sequence ID" value="KAG5563923.1"/>
    <property type="molecule type" value="Genomic_DNA"/>
</dbReference>
<organism evidence="2 3">
    <name type="scientific">Rhododendron griersonianum</name>
    <dbReference type="NCBI Taxonomy" id="479676"/>
    <lineage>
        <taxon>Eukaryota</taxon>
        <taxon>Viridiplantae</taxon>
        <taxon>Streptophyta</taxon>
        <taxon>Embryophyta</taxon>
        <taxon>Tracheophyta</taxon>
        <taxon>Spermatophyta</taxon>
        <taxon>Magnoliopsida</taxon>
        <taxon>eudicotyledons</taxon>
        <taxon>Gunneridae</taxon>
        <taxon>Pentapetalae</taxon>
        <taxon>asterids</taxon>
        <taxon>Ericales</taxon>
        <taxon>Ericaceae</taxon>
        <taxon>Ericoideae</taxon>
        <taxon>Rhodoreae</taxon>
        <taxon>Rhododendron</taxon>
    </lineage>
</organism>
<comment type="caution">
    <text evidence="2">The sequence shown here is derived from an EMBL/GenBank/DDBJ whole genome shotgun (WGS) entry which is preliminary data.</text>
</comment>
<feature type="compositionally biased region" description="Basic residues" evidence="1">
    <location>
        <begin position="1"/>
        <end position="18"/>
    </location>
</feature>
<dbReference type="Proteomes" id="UP000823749">
    <property type="component" value="Chromosome 1"/>
</dbReference>
<evidence type="ECO:0000313" key="3">
    <source>
        <dbReference type="Proteomes" id="UP000823749"/>
    </source>
</evidence>
<evidence type="ECO:0000256" key="1">
    <source>
        <dbReference type="SAM" id="MobiDB-lite"/>
    </source>
</evidence>
<dbReference type="AlphaFoldDB" id="A0AAV6LFK3"/>
<proteinExistence type="predicted"/>
<keyword evidence="3" id="KW-1185">Reference proteome</keyword>
<accession>A0AAV6LFK3</accession>
<evidence type="ECO:0000313" key="2">
    <source>
        <dbReference type="EMBL" id="KAG5563923.1"/>
    </source>
</evidence>
<protein>
    <submittedName>
        <fullName evidence="2">Uncharacterized protein</fullName>
    </submittedName>
</protein>
<name>A0AAV6LFK3_9ERIC</name>
<gene>
    <name evidence="2" type="ORF">RHGRI_000192</name>
</gene>
<feature type="region of interest" description="Disordered" evidence="1">
    <location>
        <begin position="1"/>
        <end position="22"/>
    </location>
</feature>
<reference evidence="2" key="1">
    <citation type="submission" date="2020-08" db="EMBL/GenBank/DDBJ databases">
        <title>Plant Genome Project.</title>
        <authorList>
            <person name="Zhang R.-G."/>
        </authorList>
    </citation>
    <scope>NUCLEOTIDE SEQUENCE</scope>
    <source>
        <strain evidence="2">WSP0</strain>
        <tissue evidence="2">Leaf</tissue>
    </source>
</reference>